<dbReference type="EMBL" id="CP042912">
    <property type="protein sequence ID" value="QEG24563.1"/>
    <property type="molecule type" value="Genomic_DNA"/>
</dbReference>
<evidence type="ECO:0000313" key="3">
    <source>
        <dbReference type="Proteomes" id="UP000322214"/>
    </source>
</evidence>
<dbReference type="KEGG" id="mff:MFFC18_44830"/>
<keyword evidence="1" id="KW-1133">Transmembrane helix</keyword>
<feature type="transmembrane region" description="Helical" evidence="1">
    <location>
        <begin position="270"/>
        <end position="290"/>
    </location>
</feature>
<feature type="transmembrane region" description="Helical" evidence="1">
    <location>
        <begin position="397"/>
        <end position="417"/>
    </location>
</feature>
<reference evidence="2 3" key="1">
    <citation type="submission" date="2019-08" db="EMBL/GenBank/DDBJ databases">
        <title>Deep-cultivation of Planctomycetes and their phenomic and genomic characterization uncovers novel biology.</title>
        <authorList>
            <person name="Wiegand S."/>
            <person name="Jogler M."/>
            <person name="Boedeker C."/>
            <person name="Pinto D."/>
            <person name="Vollmers J."/>
            <person name="Rivas-Marin E."/>
            <person name="Kohn T."/>
            <person name="Peeters S.H."/>
            <person name="Heuer A."/>
            <person name="Rast P."/>
            <person name="Oberbeckmann S."/>
            <person name="Bunk B."/>
            <person name="Jeske O."/>
            <person name="Meyerdierks A."/>
            <person name="Storesund J.E."/>
            <person name="Kallscheuer N."/>
            <person name="Luecker S."/>
            <person name="Lage O.M."/>
            <person name="Pohl T."/>
            <person name="Merkel B.J."/>
            <person name="Hornburger P."/>
            <person name="Mueller R.-W."/>
            <person name="Bruemmer F."/>
            <person name="Labrenz M."/>
            <person name="Spormann A.M."/>
            <person name="Op den Camp H."/>
            <person name="Overmann J."/>
            <person name="Amann R."/>
            <person name="Jetten M.S.M."/>
            <person name="Mascher T."/>
            <person name="Medema M.H."/>
            <person name="Devos D.P."/>
            <person name="Kaster A.-K."/>
            <person name="Ovreas L."/>
            <person name="Rohde M."/>
            <person name="Galperin M.Y."/>
            <person name="Jogler C."/>
        </authorList>
    </citation>
    <scope>NUCLEOTIDE SEQUENCE [LARGE SCALE GENOMIC DNA]</scope>
    <source>
        <strain evidence="2 3">FC18</strain>
    </source>
</reference>
<dbReference type="STRING" id="980251.GCA_001642875_01086"/>
<name>A0A5B9PQH1_9BACT</name>
<feature type="transmembrane region" description="Helical" evidence="1">
    <location>
        <begin position="321"/>
        <end position="338"/>
    </location>
</feature>
<feature type="transmembrane region" description="Helical" evidence="1">
    <location>
        <begin position="366"/>
        <end position="385"/>
    </location>
</feature>
<evidence type="ECO:0008006" key="4">
    <source>
        <dbReference type="Google" id="ProtNLM"/>
    </source>
</evidence>
<keyword evidence="1" id="KW-0812">Transmembrane</keyword>
<dbReference type="Proteomes" id="UP000322214">
    <property type="component" value="Chromosome"/>
</dbReference>
<protein>
    <recommendedName>
        <fullName evidence="4">Glycosyltransferase RgtA/B/C/D-like domain-containing protein</fullName>
    </recommendedName>
</protein>
<organism evidence="2 3">
    <name type="scientific">Mariniblastus fucicola</name>
    <dbReference type="NCBI Taxonomy" id="980251"/>
    <lineage>
        <taxon>Bacteria</taxon>
        <taxon>Pseudomonadati</taxon>
        <taxon>Planctomycetota</taxon>
        <taxon>Planctomycetia</taxon>
        <taxon>Pirellulales</taxon>
        <taxon>Pirellulaceae</taxon>
        <taxon>Mariniblastus</taxon>
    </lineage>
</organism>
<evidence type="ECO:0000313" key="2">
    <source>
        <dbReference type="EMBL" id="QEG24563.1"/>
    </source>
</evidence>
<dbReference type="AlphaFoldDB" id="A0A5B9PQH1"/>
<feature type="transmembrane region" description="Helical" evidence="1">
    <location>
        <begin position="169"/>
        <end position="188"/>
    </location>
</feature>
<gene>
    <name evidence="2" type="ORF">MFFC18_44830</name>
</gene>
<proteinExistence type="predicted"/>
<keyword evidence="1" id="KW-0472">Membrane</keyword>
<evidence type="ECO:0000256" key="1">
    <source>
        <dbReference type="SAM" id="Phobius"/>
    </source>
</evidence>
<feature type="transmembrane region" description="Helical" evidence="1">
    <location>
        <begin position="59"/>
        <end position="77"/>
    </location>
</feature>
<sequence length="568" mass="63913">MLHLQTRAGRRARRFPKLAFFAAAVFDSFPFRPHAANSLINMPTPPQDPNPSPSSPTGTWVLVAMAFFLISLSFLIASRRNAVDIDLFHEMCLARQFAEEGKFPQTDAFAYTPTVDRVVHHEWGTGAIAYAVIEQLGFKSPGLMGLKYLLVALICGFCCLSAKLRGATWPLIVPGFALATIIGGQIGYTTIRAQLFTMLFLAIQFCLLALDRQGKKWWIIPWLILVVVWANVHAGIVAGLGIFCFYVLFRYVEPFLRKPDTATLKNDRSNHFLIAVAIASMLLLLVNPYGTNYPFYLWYGTTLDRPLINEWKPLLATINDPGFLTLIGVSLLLALVGFKDSWRERPFEVFVVLLTAYLAFKHVRHLSIYAVTWACVVPPGLMRNSMGSELARNAKRLAMPLGIFALAAGIYCMANAWNARFWEMQVPAFTEEEEPSGMLYPVGAVDFLKEIEFEGNLMTPFSMGAFVSWNLYPNVKVSIDSRYEVAYPPGSIEASFDFYDAKDGWQKSLESDKTDAVLVPNFKAVREQLDSLEGWHLLYSDKMFSIFTKQPITGEPVTVESIEFDWEF</sequence>
<accession>A0A5B9PQH1</accession>
<keyword evidence="3" id="KW-1185">Reference proteome</keyword>
<feature type="transmembrane region" description="Helical" evidence="1">
    <location>
        <begin position="222"/>
        <end position="249"/>
    </location>
</feature>